<dbReference type="Pfam" id="PF04773">
    <property type="entry name" value="FecR"/>
    <property type="match status" value="1"/>
</dbReference>
<reference evidence="3 4" key="1">
    <citation type="submission" date="2020-10" db="EMBL/GenBank/DDBJ databases">
        <title>The draft genomes of Cyclamen pathogen Pseudomonas sp.</title>
        <authorList>
            <person name="Fujikawa T."/>
            <person name="Sawada H."/>
        </authorList>
    </citation>
    <scope>NUCLEOTIDE SEQUENCE [LARGE SCALE GENOMIC DNA]</scope>
    <source>
        <strain evidence="3 4">MAFF 301449</strain>
    </source>
</reference>
<comment type="caution">
    <text evidence="3">The sequence shown here is derived from an EMBL/GenBank/DDBJ whole genome shotgun (WGS) entry which is preliminary data.</text>
</comment>
<dbReference type="PANTHER" id="PTHR30273:SF2">
    <property type="entry name" value="PROTEIN FECR"/>
    <property type="match status" value="1"/>
</dbReference>
<dbReference type="InterPro" id="IPR032623">
    <property type="entry name" value="FecR_N"/>
</dbReference>
<evidence type="ECO:0000313" key="4">
    <source>
        <dbReference type="Proteomes" id="UP000613075"/>
    </source>
</evidence>
<dbReference type="InterPro" id="IPR006860">
    <property type="entry name" value="FecR"/>
</dbReference>
<dbReference type="PANTHER" id="PTHR30273">
    <property type="entry name" value="PERIPLASMIC SIGNAL SENSOR AND SIGMA FACTOR ACTIVATOR FECR-RELATED"/>
    <property type="match status" value="1"/>
</dbReference>
<name>A0ABR9SRN9_9PSED</name>
<dbReference type="EMBL" id="JADDUM010000079">
    <property type="protein sequence ID" value="MBE8591566.1"/>
    <property type="molecule type" value="Genomic_DNA"/>
</dbReference>
<accession>A0ABR9SRN9</accession>
<dbReference type="Proteomes" id="UP000613075">
    <property type="component" value="Unassembled WGS sequence"/>
</dbReference>
<gene>
    <name evidence="3" type="ORF">IQK56_11825</name>
</gene>
<organism evidence="3 4">
    <name type="scientific">Pseudomonas cyclaminis</name>
    <dbReference type="NCBI Taxonomy" id="2781239"/>
    <lineage>
        <taxon>Bacteria</taxon>
        <taxon>Pseudomonadati</taxon>
        <taxon>Pseudomonadota</taxon>
        <taxon>Gammaproteobacteria</taxon>
        <taxon>Pseudomonadales</taxon>
        <taxon>Pseudomonadaceae</taxon>
        <taxon>Pseudomonas</taxon>
    </lineage>
</organism>
<evidence type="ECO:0000259" key="2">
    <source>
        <dbReference type="Pfam" id="PF16220"/>
    </source>
</evidence>
<sequence length="318" mass="35909">MKSPLPETILREAARWLVRLDGEADEAQRADFEAWLKIDPQHVTAIERLERGMFLPHDLPADVARYALKQVFPESCLPKVVKVIALTSLLTLPLGVAWYQFTQKIFLPDFETSNGQWRTETLVDGSQVSLDGQSAINVDFDSRTRSVRLLRGSVLVSVAKDLHRPFQVVTDHATIRALGTRFVVDLDSEGTRLAMIESRTVVKSASQDVEVHAGQQVRFDANGPGELRPVNSRTLEIAWSQHQMLFDHQPLSLVLDQLNRNRAGFIWFDRKALQRIEVNAVLPTDDSDSALRLLARSLPIEIRQFTPWVTRVTLKSGD</sequence>
<dbReference type="Pfam" id="PF16220">
    <property type="entry name" value="DUF4880"/>
    <property type="match status" value="1"/>
</dbReference>
<proteinExistence type="predicted"/>
<evidence type="ECO:0000259" key="1">
    <source>
        <dbReference type="Pfam" id="PF04773"/>
    </source>
</evidence>
<keyword evidence="4" id="KW-1185">Reference proteome</keyword>
<feature type="domain" description="FecR protein" evidence="1">
    <location>
        <begin position="110"/>
        <end position="197"/>
    </location>
</feature>
<dbReference type="Gene3D" id="2.60.120.1440">
    <property type="match status" value="1"/>
</dbReference>
<evidence type="ECO:0000313" key="3">
    <source>
        <dbReference type="EMBL" id="MBE8591566.1"/>
    </source>
</evidence>
<dbReference type="PIRSF" id="PIRSF018266">
    <property type="entry name" value="FecR"/>
    <property type="match status" value="1"/>
</dbReference>
<protein>
    <submittedName>
        <fullName evidence="3">FecR domain-containing protein</fullName>
    </submittedName>
</protein>
<dbReference type="InterPro" id="IPR012373">
    <property type="entry name" value="Ferrdict_sens_TM"/>
</dbReference>
<dbReference type="RefSeq" id="WP_193861864.1">
    <property type="nucleotide sequence ID" value="NZ_JADDUM010000079.1"/>
</dbReference>
<feature type="domain" description="FecR N-terminal" evidence="2">
    <location>
        <begin position="11"/>
        <end position="51"/>
    </location>
</feature>